<evidence type="ECO:0000256" key="4">
    <source>
        <dbReference type="ARBA" id="ARBA00022840"/>
    </source>
</evidence>
<dbReference type="InterPro" id="IPR001245">
    <property type="entry name" value="Ser-Thr/Tyr_kinase_cat_dom"/>
</dbReference>
<evidence type="ECO:0000256" key="2">
    <source>
        <dbReference type="ARBA" id="ARBA00022741"/>
    </source>
</evidence>
<organism evidence="6 7">
    <name type="scientific">Escallonia rubra</name>
    <dbReference type="NCBI Taxonomy" id="112253"/>
    <lineage>
        <taxon>Eukaryota</taxon>
        <taxon>Viridiplantae</taxon>
        <taxon>Streptophyta</taxon>
        <taxon>Embryophyta</taxon>
        <taxon>Tracheophyta</taxon>
        <taxon>Spermatophyta</taxon>
        <taxon>Magnoliopsida</taxon>
        <taxon>eudicotyledons</taxon>
        <taxon>Gunneridae</taxon>
        <taxon>Pentapetalae</taxon>
        <taxon>asterids</taxon>
        <taxon>campanulids</taxon>
        <taxon>Escalloniales</taxon>
        <taxon>Escalloniaceae</taxon>
        <taxon>Escallonia</taxon>
    </lineage>
</organism>
<feature type="domain" description="Serine-threonine/tyrosine-protein kinase catalytic" evidence="5">
    <location>
        <begin position="22"/>
        <end position="80"/>
    </location>
</feature>
<evidence type="ECO:0000259" key="5">
    <source>
        <dbReference type="Pfam" id="PF07714"/>
    </source>
</evidence>
<protein>
    <recommendedName>
        <fullName evidence="5">Serine-threonine/tyrosine-protein kinase catalytic domain-containing protein</fullName>
    </recommendedName>
</protein>
<name>A0AA88QQU1_9ASTE</name>
<dbReference type="SUPFAM" id="SSF56112">
    <property type="entry name" value="Protein kinase-like (PK-like)"/>
    <property type="match status" value="1"/>
</dbReference>
<evidence type="ECO:0000313" key="7">
    <source>
        <dbReference type="Proteomes" id="UP001187471"/>
    </source>
</evidence>
<evidence type="ECO:0000256" key="1">
    <source>
        <dbReference type="ARBA" id="ARBA00022679"/>
    </source>
</evidence>
<accession>A0AA88QQU1</accession>
<keyword evidence="2" id="KW-0547">Nucleotide-binding</keyword>
<keyword evidence="1" id="KW-0808">Transferase</keyword>
<dbReference type="AlphaFoldDB" id="A0AA88QQU1"/>
<keyword evidence="7" id="KW-1185">Reference proteome</keyword>
<dbReference type="GO" id="GO:0005524">
    <property type="term" value="F:ATP binding"/>
    <property type="evidence" value="ECO:0007669"/>
    <property type="project" value="UniProtKB-KW"/>
</dbReference>
<comment type="caution">
    <text evidence="6">The sequence shown here is derived from an EMBL/GenBank/DDBJ whole genome shotgun (WGS) entry which is preliminary data.</text>
</comment>
<dbReference type="PANTHER" id="PTHR47973">
    <property type="entry name" value="CYSTEINE-RICH RECEPTOR-LIKE PROTEIN KINASE 3"/>
    <property type="match status" value="1"/>
</dbReference>
<dbReference type="GO" id="GO:0004672">
    <property type="term" value="F:protein kinase activity"/>
    <property type="evidence" value="ECO:0007669"/>
    <property type="project" value="InterPro"/>
</dbReference>
<keyword evidence="3" id="KW-0418">Kinase</keyword>
<dbReference type="InterPro" id="IPR052059">
    <property type="entry name" value="CR_Ser/Thr_kinase"/>
</dbReference>
<dbReference type="InterPro" id="IPR011009">
    <property type="entry name" value="Kinase-like_dom_sf"/>
</dbReference>
<keyword evidence="4" id="KW-0067">ATP-binding</keyword>
<dbReference type="Pfam" id="PF07714">
    <property type="entry name" value="PK_Tyr_Ser-Thr"/>
    <property type="match status" value="1"/>
</dbReference>
<proteinExistence type="predicted"/>
<gene>
    <name evidence="6" type="ORF">RJ640_010131</name>
</gene>
<evidence type="ECO:0000256" key="3">
    <source>
        <dbReference type="ARBA" id="ARBA00022777"/>
    </source>
</evidence>
<dbReference type="EMBL" id="JAVXUO010003006">
    <property type="protein sequence ID" value="KAK2967490.1"/>
    <property type="molecule type" value="Genomic_DNA"/>
</dbReference>
<dbReference type="Gene3D" id="1.10.510.10">
    <property type="entry name" value="Transferase(Phosphotransferase) domain 1"/>
    <property type="match status" value="1"/>
</dbReference>
<dbReference type="Proteomes" id="UP001187471">
    <property type="component" value="Unassembled WGS sequence"/>
</dbReference>
<sequence length="91" mass="10435">MKLWLLSSWDEVSWLFLYDSGYIAPEYARREILSQKADVYSFGVLLLEIVSGKSNAVSRPNQETAYDFNKQGCSLTWSTKICPTAMFSRKP</sequence>
<evidence type="ECO:0000313" key="6">
    <source>
        <dbReference type="EMBL" id="KAK2967490.1"/>
    </source>
</evidence>
<reference evidence="6" key="1">
    <citation type="submission" date="2022-12" db="EMBL/GenBank/DDBJ databases">
        <title>Draft genome assemblies for two species of Escallonia (Escalloniales).</title>
        <authorList>
            <person name="Chanderbali A."/>
            <person name="Dervinis C."/>
            <person name="Anghel I."/>
            <person name="Soltis D."/>
            <person name="Soltis P."/>
            <person name="Zapata F."/>
        </authorList>
    </citation>
    <scope>NUCLEOTIDE SEQUENCE</scope>
    <source>
        <strain evidence="6">UCBG92.1500</strain>
        <tissue evidence="6">Leaf</tissue>
    </source>
</reference>